<dbReference type="PANTHER" id="PTHR47506:SF3">
    <property type="entry name" value="HTH-TYPE TRANSCRIPTIONAL REGULATOR LMRA"/>
    <property type="match status" value="1"/>
</dbReference>
<dbReference type="EMBL" id="AY316747">
    <property type="protein sequence ID" value="AAQ87479.1"/>
    <property type="molecule type" value="Genomic_DNA"/>
</dbReference>
<keyword evidence="2 4" id="KW-0238">DNA-binding</keyword>
<dbReference type="SUPFAM" id="SSF46689">
    <property type="entry name" value="Homeodomain-like"/>
    <property type="match status" value="1"/>
</dbReference>
<dbReference type="AlphaFoldDB" id="Q6W189"/>
<sequence>MMAGGAGSHPASGAPGGVSEARYRGSYLETKPYPLRRDQFAKGRGSTGIDKKYRSVYFWIMKKSERTRQFIVEKTAPIFNVKGYAGTSIADMTEATGLTKGSIYGNFANKDEVALAAFEHNWQRVKTTVRAEMDKRSTSKDRLLALVGVYQDLQSHDFPQGGCPLLNTAVEADGTHPDLREKARDAFNGWLKNIVTVVETGVAAGEFRASVDAEQTALTLIALIEGGLMISQLTGNVGHRTAVMPAVEKTILDLT</sequence>
<evidence type="ECO:0000256" key="3">
    <source>
        <dbReference type="ARBA" id="ARBA00023163"/>
    </source>
</evidence>
<dbReference type="PANTHER" id="PTHR47506">
    <property type="entry name" value="TRANSCRIPTIONAL REGULATORY PROTEIN"/>
    <property type="match status" value="1"/>
</dbReference>
<gene>
    <name evidence="6" type="ORF">RNGR00354</name>
</gene>
<dbReference type="InterPro" id="IPR001647">
    <property type="entry name" value="HTH_TetR"/>
</dbReference>
<protein>
    <submittedName>
        <fullName evidence="6">Transcriptional regulator, TetR family</fullName>
    </submittedName>
</protein>
<dbReference type="Pfam" id="PF16925">
    <property type="entry name" value="TetR_C_13"/>
    <property type="match status" value="1"/>
</dbReference>
<dbReference type="PROSITE" id="PS50977">
    <property type="entry name" value="HTH_TETR_2"/>
    <property type="match status" value="1"/>
</dbReference>
<accession>Q6W189</accession>
<evidence type="ECO:0000256" key="1">
    <source>
        <dbReference type="ARBA" id="ARBA00023015"/>
    </source>
</evidence>
<evidence type="ECO:0000256" key="2">
    <source>
        <dbReference type="ARBA" id="ARBA00023125"/>
    </source>
</evidence>
<name>Q6W189_SINFN</name>
<dbReference type="Pfam" id="PF00440">
    <property type="entry name" value="TetR_N"/>
    <property type="match status" value="1"/>
</dbReference>
<keyword evidence="3" id="KW-0804">Transcription</keyword>
<evidence type="ECO:0000256" key="4">
    <source>
        <dbReference type="PROSITE-ProRule" id="PRU00335"/>
    </source>
</evidence>
<feature type="domain" description="HTH tetR-type" evidence="5">
    <location>
        <begin position="65"/>
        <end position="125"/>
    </location>
</feature>
<dbReference type="GO" id="GO:0003677">
    <property type="term" value="F:DNA binding"/>
    <property type="evidence" value="ECO:0007669"/>
    <property type="project" value="UniProtKB-UniRule"/>
</dbReference>
<dbReference type="PRINTS" id="PR00455">
    <property type="entry name" value="HTHTETR"/>
</dbReference>
<dbReference type="SUPFAM" id="SSF48498">
    <property type="entry name" value="Tetracyclin repressor-like, C-terminal domain"/>
    <property type="match status" value="1"/>
</dbReference>
<keyword evidence="1" id="KW-0805">Transcription regulation</keyword>
<keyword evidence="6" id="KW-0614">Plasmid</keyword>
<dbReference type="InterPro" id="IPR009057">
    <property type="entry name" value="Homeodomain-like_sf"/>
</dbReference>
<evidence type="ECO:0000313" key="6">
    <source>
        <dbReference type="EMBL" id="AAQ87479.1"/>
    </source>
</evidence>
<evidence type="ECO:0000259" key="5">
    <source>
        <dbReference type="PROSITE" id="PS50977"/>
    </source>
</evidence>
<reference evidence="6" key="1">
    <citation type="submission" date="2003-06" db="EMBL/GenBank/DDBJ databases">
        <title>Comparative DNA analysis of two large contigs of the Rhizobium sp. NGR234 megaplasmid 2.</title>
        <authorList>
            <person name="Broughton W.J."/>
            <person name="Perret X."/>
            <person name="Staehelin C."/>
            <person name="Schmitz R.A."/>
            <person name="Raasch C."/>
            <person name="Liesegang H."/>
            <person name="Gottschalk G."/>
            <person name="Streit W.R."/>
        </authorList>
    </citation>
    <scope>NUCLEOTIDE SEQUENCE</scope>
    <source>
        <strain evidence="6">NGR234</strain>
        <plasmid evidence="6">megaplasmid 2</plasmid>
    </source>
</reference>
<geneLocation type="plasmid" evidence="6">
    <name>megaplasmid 2</name>
</geneLocation>
<dbReference type="InterPro" id="IPR011075">
    <property type="entry name" value="TetR_C"/>
</dbReference>
<feature type="DNA-binding region" description="H-T-H motif" evidence="4">
    <location>
        <begin position="88"/>
        <end position="107"/>
    </location>
</feature>
<dbReference type="InterPro" id="IPR036271">
    <property type="entry name" value="Tet_transcr_reg_TetR-rel_C_sf"/>
</dbReference>
<proteinExistence type="predicted"/>
<organism evidence="6">
    <name type="scientific">Sinorhizobium fredii (strain NBRC 101917 / NGR234)</name>
    <dbReference type="NCBI Taxonomy" id="394"/>
    <lineage>
        <taxon>Bacteria</taxon>
        <taxon>Pseudomonadati</taxon>
        <taxon>Pseudomonadota</taxon>
        <taxon>Alphaproteobacteria</taxon>
        <taxon>Hyphomicrobiales</taxon>
        <taxon>Rhizobiaceae</taxon>
        <taxon>Sinorhizobium/Ensifer group</taxon>
        <taxon>Sinorhizobium</taxon>
    </lineage>
</organism>
<dbReference type="Gene3D" id="1.10.357.10">
    <property type="entry name" value="Tetracycline Repressor, domain 2"/>
    <property type="match status" value="1"/>
</dbReference>